<dbReference type="EMBL" id="BSXW01000245">
    <property type="protein sequence ID" value="GMF16252.1"/>
    <property type="molecule type" value="Genomic_DNA"/>
</dbReference>
<comment type="caution">
    <text evidence="2">The sequence shown here is derived from an EMBL/GenBank/DDBJ whole genome shotgun (WGS) entry which is preliminary data.</text>
</comment>
<evidence type="ECO:0000313" key="2">
    <source>
        <dbReference type="EMBL" id="GMF16252.1"/>
    </source>
</evidence>
<feature type="region of interest" description="Disordered" evidence="1">
    <location>
        <begin position="374"/>
        <end position="411"/>
    </location>
</feature>
<proteinExistence type="predicted"/>
<keyword evidence="3" id="KW-1185">Reference proteome</keyword>
<feature type="region of interest" description="Disordered" evidence="1">
    <location>
        <begin position="532"/>
        <end position="552"/>
    </location>
</feature>
<reference evidence="2" key="1">
    <citation type="submission" date="2023-04" db="EMBL/GenBank/DDBJ databases">
        <title>Phytophthora lilii NBRC 32176.</title>
        <authorList>
            <person name="Ichikawa N."/>
            <person name="Sato H."/>
            <person name="Tonouchi N."/>
        </authorList>
    </citation>
    <scope>NUCLEOTIDE SEQUENCE</scope>
    <source>
        <strain evidence="2">NBRC 32176</strain>
    </source>
</reference>
<feature type="region of interest" description="Disordered" evidence="1">
    <location>
        <begin position="295"/>
        <end position="316"/>
    </location>
</feature>
<dbReference type="OrthoDB" id="165090at2759"/>
<name>A0A9W6TP64_9STRA</name>
<gene>
    <name evidence="2" type="ORF">Plil01_000575300</name>
</gene>
<feature type="compositionally biased region" description="Basic and acidic residues" evidence="1">
    <location>
        <begin position="392"/>
        <end position="403"/>
    </location>
</feature>
<protein>
    <submittedName>
        <fullName evidence="2">Unnamed protein product</fullName>
    </submittedName>
</protein>
<dbReference type="Proteomes" id="UP001165083">
    <property type="component" value="Unassembled WGS sequence"/>
</dbReference>
<sequence length="732" mass="79999">MNRRAATATCQHEPPASVALSIRYTDDKVQHPPTFASSASSKSAWAWSRSCSKQFNVAEYGSTDAFIVDDSTSQRTSHCDTGEMAVTALQSPGRPQDKPNENNTGQFALLLVQEWLVACKLESTAHCLVDECARTERGIPARLVWNRMVENLGFGPRSPATGGKRSGGNTTMLEAVVRRVVDQHTKDVAQTIRSQALTPQQQVVVMSKRRELRFVNKRSLPRSRSAAPSNNAHDRSPDISSPSSSFGLRPKSAMVCKSTSDLVSKSLLGDSFKSRRAGLSVQTDLESLQQKKVISSNQRPISAASVLTPHQNSPARRNSIVLSTASPPRSPTSNSALHGVLEAVAAVAVDAAAAKTIARHNSTVVGLRASLPHITDISGPATSPGADDDNGGDTKGDAIKQIDDSPETSLRAPKLSLEEMSEERLMEQFGSISRCAIKKLRRVLAKSHACSQEFEKSQRTLDKIKARAKLRQLRRVLAEEQTPLLSSTMAPLTSEPCSLCLYVFPKTNLTTKVSYKSIVDLRASWAAANGSTATSGEVENNENTETTGQPAEGMNHARMTHLYDEAPVCVFCSQLVLNYSSYRVRFVILGIQSGHCFFVSQLVRHAQPSSAERRAQQIKERRETLKNLKDHLEAKERHDLERCDPLDFHSYELNSDDDDSDVEEIVVIKPDGRPQRLAAHADAGRVAEDHALRIPIASDRYAMRTGQTMASSAAWCQVTNKATMLPPAAMNK</sequence>
<evidence type="ECO:0000256" key="1">
    <source>
        <dbReference type="SAM" id="MobiDB-lite"/>
    </source>
</evidence>
<organism evidence="2 3">
    <name type="scientific">Phytophthora lilii</name>
    <dbReference type="NCBI Taxonomy" id="2077276"/>
    <lineage>
        <taxon>Eukaryota</taxon>
        <taxon>Sar</taxon>
        <taxon>Stramenopiles</taxon>
        <taxon>Oomycota</taxon>
        <taxon>Peronosporomycetes</taxon>
        <taxon>Peronosporales</taxon>
        <taxon>Peronosporaceae</taxon>
        <taxon>Phytophthora</taxon>
    </lineage>
</organism>
<accession>A0A9W6TP64</accession>
<feature type="region of interest" description="Disordered" evidence="1">
    <location>
        <begin position="215"/>
        <end position="249"/>
    </location>
</feature>
<dbReference type="AlphaFoldDB" id="A0A9W6TP64"/>
<evidence type="ECO:0000313" key="3">
    <source>
        <dbReference type="Proteomes" id="UP001165083"/>
    </source>
</evidence>